<feature type="domain" description="MBD" evidence="6">
    <location>
        <begin position="34"/>
        <end position="102"/>
    </location>
</feature>
<dbReference type="SUPFAM" id="SSF54171">
    <property type="entry name" value="DNA-binding domain"/>
    <property type="match status" value="1"/>
</dbReference>
<dbReference type="GO" id="GO:0005654">
    <property type="term" value="C:nucleoplasm"/>
    <property type="evidence" value="ECO:0007669"/>
    <property type="project" value="UniProtKB-ARBA"/>
</dbReference>
<dbReference type="Pfam" id="PF01429">
    <property type="entry name" value="MBD"/>
    <property type="match status" value="1"/>
</dbReference>
<evidence type="ECO:0000313" key="8">
    <source>
        <dbReference type="Proteomes" id="UP001497525"/>
    </source>
</evidence>
<evidence type="ECO:0000256" key="1">
    <source>
        <dbReference type="ARBA" id="ARBA00004123"/>
    </source>
</evidence>
<gene>
    <name evidence="7" type="ORF">CDAUBV1_LOCUS9936</name>
</gene>
<keyword evidence="5" id="KW-0539">Nucleus</keyword>
<dbReference type="GO" id="GO:0006346">
    <property type="term" value="P:DNA methylation-dependent constitutive heterochromatin formation"/>
    <property type="evidence" value="ECO:0007669"/>
    <property type="project" value="TreeGrafter"/>
</dbReference>
<dbReference type="PANTHER" id="PTHR12396:SF0">
    <property type="entry name" value="METHYL-CPG BINDING DOMAIN PROTEIN-LIKE, ISOFORM C"/>
    <property type="match status" value="1"/>
</dbReference>
<dbReference type="GO" id="GO:0008327">
    <property type="term" value="F:methyl-CpG binding"/>
    <property type="evidence" value="ECO:0007669"/>
    <property type="project" value="TreeGrafter"/>
</dbReference>
<dbReference type="AlphaFoldDB" id="A0AAV2THB5"/>
<dbReference type="PROSITE" id="PS50982">
    <property type="entry name" value="MBD"/>
    <property type="match status" value="1"/>
</dbReference>
<organism evidence="7 8">
    <name type="scientific">Calicophoron daubneyi</name>
    <name type="common">Rumen fluke</name>
    <name type="synonym">Paramphistomum daubneyi</name>
    <dbReference type="NCBI Taxonomy" id="300641"/>
    <lineage>
        <taxon>Eukaryota</taxon>
        <taxon>Metazoa</taxon>
        <taxon>Spiralia</taxon>
        <taxon>Lophotrochozoa</taxon>
        <taxon>Platyhelminthes</taxon>
        <taxon>Trematoda</taxon>
        <taxon>Digenea</taxon>
        <taxon>Plagiorchiida</taxon>
        <taxon>Pronocephalata</taxon>
        <taxon>Paramphistomoidea</taxon>
        <taxon>Paramphistomidae</taxon>
        <taxon>Calicophoron</taxon>
    </lineage>
</organism>
<reference evidence="7" key="1">
    <citation type="submission" date="2024-06" db="EMBL/GenBank/DDBJ databases">
        <authorList>
            <person name="Liu X."/>
            <person name="Lenzi L."/>
            <person name="Haldenby T S."/>
            <person name="Uol C."/>
        </authorList>
    </citation>
    <scope>NUCLEOTIDE SEQUENCE</scope>
</reference>
<comment type="caution">
    <text evidence="7">The sequence shown here is derived from an EMBL/GenBank/DDBJ whole genome shotgun (WGS) entry which is preliminary data.</text>
</comment>
<dbReference type="GO" id="GO:0000122">
    <property type="term" value="P:negative regulation of transcription by RNA polymerase II"/>
    <property type="evidence" value="ECO:0007669"/>
    <property type="project" value="TreeGrafter"/>
</dbReference>
<evidence type="ECO:0000256" key="4">
    <source>
        <dbReference type="ARBA" id="ARBA00023163"/>
    </source>
</evidence>
<comment type="subcellular location">
    <subcellularLocation>
        <location evidence="1">Nucleus</location>
    </subcellularLocation>
</comment>
<protein>
    <recommendedName>
        <fullName evidence="6">MBD domain-containing protein</fullName>
    </recommendedName>
</protein>
<evidence type="ECO:0000259" key="6">
    <source>
        <dbReference type="PROSITE" id="PS50982"/>
    </source>
</evidence>
<dbReference type="Gene3D" id="3.30.890.10">
    <property type="entry name" value="Methyl-cpg-binding Protein 2, Chain A"/>
    <property type="match status" value="1"/>
</dbReference>
<dbReference type="InterPro" id="IPR016177">
    <property type="entry name" value="DNA-bd_dom_sf"/>
</dbReference>
<keyword evidence="2" id="KW-0805">Transcription regulation</keyword>
<dbReference type="InterPro" id="IPR001739">
    <property type="entry name" value="Methyl_CpG_DNA-bd"/>
</dbReference>
<dbReference type="PANTHER" id="PTHR12396">
    <property type="entry name" value="METHYL-CPG BINDING PROTEIN, MBD"/>
    <property type="match status" value="1"/>
</dbReference>
<dbReference type="InterPro" id="IPR032343">
    <property type="entry name" value="MBD2/MBD3_p55-bd"/>
</dbReference>
<dbReference type="Pfam" id="PF16564">
    <property type="entry name" value="MBDa"/>
    <property type="match status" value="1"/>
</dbReference>
<keyword evidence="4" id="KW-0804">Transcription</keyword>
<name>A0AAV2THB5_CALDB</name>
<evidence type="ECO:0000256" key="2">
    <source>
        <dbReference type="ARBA" id="ARBA00023015"/>
    </source>
</evidence>
<proteinExistence type="predicted"/>
<evidence type="ECO:0000256" key="3">
    <source>
        <dbReference type="ARBA" id="ARBA00023125"/>
    </source>
</evidence>
<evidence type="ECO:0000256" key="5">
    <source>
        <dbReference type="ARBA" id="ARBA00023242"/>
    </source>
</evidence>
<dbReference type="InterPro" id="IPR025884">
    <property type="entry name" value="MeCpG-bd_2/3_C_dom"/>
</dbReference>
<dbReference type="SMART" id="SM00391">
    <property type="entry name" value="MBD"/>
    <property type="match status" value="1"/>
</dbReference>
<sequence>MQNQTILGHHNGGQIKRNTCLNYAKAQGVAISNSPSRPILPMNLPPGWRREECMRQSGLDPGKTEVFYISPQGQKVRTKQEMRALLGDAYDMSQFDWRLGKFLMPAQKRRVDECGDSPTSKMPRSDNLLNPLIRRTNPPDNITPVIIRSHPECKRTDVRNPHQELPHQLFWEKRLTGLTAIDAETGEASKPLSLPVGVQSAGVPGYQPAQLVQSLVSAIATKASPITGQEQHRAAIEKNPCVAVNPLQPMIKTYIVTDEDIQRQEMRVKELRRKLEMARKRLHPRYSSEREG</sequence>
<keyword evidence="3" id="KW-0238">DNA-binding</keyword>
<dbReference type="Pfam" id="PF14048">
    <property type="entry name" value="MBD_C"/>
    <property type="match status" value="1"/>
</dbReference>
<accession>A0AAV2THB5</accession>
<evidence type="ECO:0000313" key="7">
    <source>
        <dbReference type="EMBL" id="CAL5135825.1"/>
    </source>
</evidence>
<dbReference type="Proteomes" id="UP001497525">
    <property type="component" value="Unassembled WGS sequence"/>
</dbReference>
<dbReference type="EMBL" id="CAXLJL010000268">
    <property type="protein sequence ID" value="CAL5135825.1"/>
    <property type="molecule type" value="Genomic_DNA"/>
</dbReference>